<evidence type="ECO:0000256" key="1">
    <source>
        <dbReference type="ARBA" id="ARBA00010617"/>
    </source>
</evidence>
<dbReference type="PROSITE" id="PS00086">
    <property type="entry name" value="CYTOCHROME_P450"/>
    <property type="match status" value="1"/>
</dbReference>
<evidence type="ECO:0000256" key="2">
    <source>
        <dbReference type="RuleBase" id="RU000461"/>
    </source>
</evidence>
<reference evidence="3 4" key="1">
    <citation type="submission" date="2019-10" db="EMBL/GenBank/DDBJ databases">
        <title>Genomic analysis of Raineyella sp. CBA3103.</title>
        <authorList>
            <person name="Roh S.W."/>
        </authorList>
    </citation>
    <scope>NUCLEOTIDE SEQUENCE [LARGE SCALE GENOMIC DNA]</scope>
    <source>
        <strain evidence="3 4">CBA3103</strain>
    </source>
</reference>
<keyword evidence="4" id="KW-1185">Reference proteome</keyword>
<keyword evidence="2" id="KW-0479">Metal-binding</keyword>
<dbReference type="PRINTS" id="PR00359">
    <property type="entry name" value="BP450"/>
</dbReference>
<proteinExistence type="inferred from homology"/>
<dbReference type="EMBL" id="CP045725">
    <property type="protein sequence ID" value="QGF25037.1"/>
    <property type="molecule type" value="Genomic_DNA"/>
</dbReference>
<dbReference type="KEGG" id="rain:Rai3103_02200"/>
<dbReference type="Proteomes" id="UP000386847">
    <property type="component" value="Chromosome"/>
</dbReference>
<organism evidence="3 4">
    <name type="scientific">Raineyella fluvialis</name>
    <dbReference type="NCBI Taxonomy" id="2662261"/>
    <lineage>
        <taxon>Bacteria</taxon>
        <taxon>Bacillati</taxon>
        <taxon>Actinomycetota</taxon>
        <taxon>Actinomycetes</taxon>
        <taxon>Propionibacteriales</taxon>
        <taxon>Propionibacteriaceae</taxon>
        <taxon>Raineyella</taxon>
    </lineage>
</organism>
<dbReference type="InterPro" id="IPR017972">
    <property type="entry name" value="Cyt_P450_CS"/>
</dbReference>
<dbReference type="GO" id="GO:0020037">
    <property type="term" value="F:heme binding"/>
    <property type="evidence" value="ECO:0007669"/>
    <property type="project" value="InterPro"/>
</dbReference>
<dbReference type="GO" id="GO:0016705">
    <property type="term" value="F:oxidoreductase activity, acting on paired donors, with incorporation or reduction of molecular oxygen"/>
    <property type="evidence" value="ECO:0007669"/>
    <property type="project" value="InterPro"/>
</dbReference>
<dbReference type="SUPFAM" id="SSF48264">
    <property type="entry name" value="Cytochrome P450"/>
    <property type="match status" value="1"/>
</dbReference>
<keyword evidence="2" id="KW-0349">Heme</keyword>
<dbReference type="InterPro" id="IPR002397">
    <property type="entry name" value="Cyt_P450_B"/>
</dbReference>
<dbReference type="PANTHER" id="PTHR46696:SF6">
    <property type="entry name" value="P450, PUTATIVE (EUROFUNG)-RELATED"/>
    <property type="match status" value="1"/>
</dbReference>
<evidence type="ECO:0000313" key="4">
    <source>
        <dbReference type="Proteomes" id="UP000386847"/>
    </source>
</evidence>
<dbReference type="PANTHER" id="PTHR46696">
    <property type="entry name" value="P450, PUTATIVE (EUROFUNG)-RELATED"/>
    <property type="match status" value="1"/>
</dbReference>
<keyword evidence="2" id="KW-0408">Iron</keyword>
<dbReference type="InterPro" id="IPR036396">
    <property type="entry name" value="Cyt_P450_sf"/>
</dbReference>
<keyword evidence="2" id="KW-0560">Oxidoreductase</keyword>
<dbReference type="AlphaFoldDB" id="A0A5Q2FGX4"/>
<dbReference type="GO" id="GO:0004497">
    <property type="term" value="F:monooxygenase activity"/>
    <property type="evidence" value="ECO:0007669"/>
    <property type="project" value="UniProtKB-KW"/>
</dbReference>
<dbReference type="Gene3D" id="1.10.630.10">
    <property type="entry name" value="Cytochrome P450"/>
    <property type="match status" value="1"/>
</dbReference>
<dbReference type="GO" id="GO:0005506">
    <property type="term" value="F:iron ion binding"/>
    <property type="evidence" value="ECO:0007669"/>
    <property type="project" value="InterPro"/>
</dbReference>
<protein>
    <submittedName>
        <fullName evidence="3">Cytochrome P450</fullName>
    </submittedName>
</protein>
<keyword evidence="2" id="KW-0503">Monooxygenase</keyword>
<dbReference type="Pfam" id="PF00067">
    <property type="entry name" value="p450"/>
    <property type="match status" value="1"/>
</dbReference>
<accession>A0A5Q2FGX4</accession>
<gene>
    <name evidence="3" type="ORF">Rai3103_02200</name>
</gene>
<sequence length="359" mass="38874">MREACPVAHDGAGTWTLFRHADVVAAAHDPATFSSQVSHHLTLPNGLDGAEHATYRAIVERYMTPQRVEALAPACHAIAAEVIASTPRHETFRAVALGTRYAVRAQSAWLGWPPQLEDTLIQWMADNHAATRSGDHELTAQVAERFDTIIRALLSHARHTPGPGVTTELLAERLAGRPLHEEEIVSILRNWTAGDLGSIAVSFGVVVHFLASHPTVQGDLRAAARAGDRGAIATAVEEMLRIDDPFVANRRVITRDVEVRGRTIPASDRVVLNWTAANRDPRAFSDPEAFRPQVNAAHNLVFGTGPHACPGRALSLMELAVITIELLIATTRIDHAPGHSPVRETPPVGGWSFVPVLLS</sequence>
<comment type="similarity">
    <text evidence="1 2">Belongs to the cytochrome P450 family.</text>
</comment>
<evidence type="ECO:0000313" key="3">
    <source>
        <dbReference type="EMBL" id="QGF25037.1"/>
    </source>
</evidence>
<dbReference type="InterPro" id="IPR001128">
    <property type="entry name" value="Cyt_P450"/>
</dbReference>
<name>A0A5Q2FGX4_9ACTN</name>